<dbReference type="EMBL" id="RBIR01000009">
    <property type="protein sequence ID" value="RKR13662.1"/>
    <property type="molecule type" value="Genomic_DNA"/>
</dbReference>
<organism evidence="2 3">
    <name type="scientific">Arthrobacter oryzae</name>
    <dbReference type="NCBI Taxonomy" id="409290"/>
    <lineage>
        <taxon>Bacteria</taxon>
        <taxon>Bacillati</taxon>
        <taxon>Actinomycetota</taxon>
        <taxon>Actinomycetes</taxon>
        <taxon>Micrococcales</taxon>
        <taxon>Micrococcaceae</taxon>
        <taxon>Arthrobacter</taxon>
    </lineage>
</organism>
<dbReference type="SUPFAM" id="SSF56281">
    <property type="entry name" value="Metallo-hydrolase/oxidoreductase"/>
    <property type="match status" value="1"/>
</dbReference>
<protein>
    <submittedName>
        <fullName evidence="2">Metallo-beta-lactamase superfamily protein</fullName>
    </submittedName>
</protein>
<dbReference type="PANTHER" id="PTHR36839">
    <property type="entry name" value="METALLO-BETA-LACTAMASE FAMILY PROTEIN (AFU_ORTHOLOGUE AFUA_5G12770)"/>
    <property type="match status" value="1"/>
</dbReference>
<comment type="caution">
    <text evidence="2">The sequence shown here is derived from an EMBL/GenBank/DDBJ whole genome shotgun (WGS) entry which is preliminary data.</text>
</comment>
<feature type="domain" description="Metallo-beta-lactamase" evidence="1">
    <location>
        <begin position="70"/>
        <end position="239"/>
    </location>
</feature>
<evidence type="ECO:0000313" key="2">
    <source>
        <dbReference type="EMBL" id="RKR13662.1"/>
    </source>
</evidence>
<dbReference type="Proteomes" id="UP000276055">
    <property type="component" value="Unassembled WGS sequence"/>
</dbReference>
<evidence type="ECO:0000259" key="1">
    <source>
        <dbReference type="SMART" id="SM00849"/>
    </source>
</evidence>
<proteinExistence type="predicted"/>
<dbReference type="AlphaFoldDB" id="A0A495E9S4"/>
<name>A0A495E9S4_9MICC</name>
<dbReference type="OrthoDB" id="2373347at2"/>
<accession>A0A495E9S4</accession>
<dbReference type="InterPro" id="IPR001279">
    <property type="entry name" value="Metallo-B-lactamas"/>
</dbReference>
<gene>
    <name evidence="2" type="ORF">C8D78_3318</name>
</gene>
<dbReference type="SMART" id="SM00849">
    <property type="entry name" value="Lactamase_B"/>
    <property type="match status" value="1"/>
</dbReference>
<evidence type="ECO:0000313" key="3">
    <source>
        <dbReference type="Proteomes" id="UP000276055"/>
    </source>
</evidence>
<reference evidence="2 3" key="1">
    <citation type="submission" date="2018-10" db="EMBL/GenBank/DDBJ databases">
        <title>Genomic Encyclopedia of Type Strains, Phase IV (KMG-IV): sequencing the most valuable type-strain genomes for metagenomic binning, comparative biology and taxonomic classification.</title>
        <authorList>
            <person name="Goeker M."/>
        </authorList>
    </citation>
    <scope>NUCLEOTIDE SEQUENCE [LARGE SCALE GENOMIC DNA]</scope>
    <source>
        <strain evidence="2 3">DSM 25586</strain>
    </source>
</reference>
<dbReference type="PANTHER" id="PTHR36839:SF1">
    <property type="entry name" value="METALLO-BETA-LACTAMASE FAMILY PROTEIN (AFU_ORTHOLOGUE AFUA_5G12770)"/>
    <property type="match status" value="1"/>
</dbReference>
<dbReference type="Gene3D" id="3.60.15.10">
    <property type="entry name" value="Ribonuclease Z/Hydroxyacylglutathione hydrolase-like"/>
    <property type="match status" value="1"/>
</dbReference>
<dbReference type="RefSeq" id="WP_120954945.1">
    <property type="nucleotide sequence ID" value="NZ_RBIR01000009.1"/>
</dbReference>
<dbReference type="InterPro" id="IPR036866">
    <property type="entry name" value="RibonucZ/Hydroxyglut_hydro"/>
</dbReference>
<sequence>MLICASCAVERDEPTPEVCPICADERQYVPEAGQQWLSLDGLTQKGQRTVLKENEPGLIGIQTEPKVGIGQTAQLVVTPEGSLLWDPVGYVDYSAVKAVLERGPVLAITASHPHMFGVQVEWSHQLGGVPVLVADADRQWLGRDDPMIEYWSGSRTVAEGLTLHQTGGHFPGSAVVHWAAGADGRGVLLTGDSVYPNPDRRSIAFMRSYPNHLPLSGAVALRVAAQLEQLKFDRIYGNFNNVIASGAKAILHDSAQRHATWARGDFDHMT</sequence>